<evidence type="ECO:0000256" key="2">
    <source>
        <dbReference type="HAMAP-Rule" id="MF_01940"/>
    </source>
</evidence>
<organism evidence="3 4">
    <name type="scientific">Alkalibacterium iburiense</name>
    <dbReference type="NCBI Taxonomy" id="290589"/>
    <lineage>
        <taxon>Bacteria</taxon>
        <taxon>Bacillati</taxon>
        <taxon>Bacillota</taxon>
        <taxon>Bacilli</taxon>
        <taxon>Lactobacillales</taxon>
        <taxon>Carnobacteriaceae</taxon>
        <taxon>Alkalibacterium</taxon>
    </lineage>
</organism>
<evidence type="ECO:0000256" key="1">
    <source>
        <dbReference type="ARBA" id="ARBA00022801"/>
    </source>
</evidence>
<dbReference type="InterPro" id="IPR009097">
    <property type="entry name" value="Cyclic_Pdiesterase"/>
</dbReference>
<dbReference type="EC" id="3.1.4.58" evidence="2"/>
<feature type="active site" description="Proton acceptor" evidence="2">
    <location>
        <position position="127"/>
    </location>
</feature>
<keyword evidence="4" id="KW-1185">Reference proteome</keyword>
<sequence length="184" mass="21554">MMRVFIAIELSKDIKEELKQTQDKLSPFCTKGRLTDKSNFHLTLRFIGEVNLKEYHSLKKAVDTVMKTHYPFSLHLDSLGSFNKRNRHIIWAGVRGEMNKLYNLYYGLEEALLEEGFPKEEREYTPHITLARQVQLIEPINELNQKVSMKSLEFSVKDIAVMESINRNGQLVYRPVYRGERSSE</sequence>
<comment type="caution">
    <text evidence="3">The sequence shown here is derived from an EMBL/GenBank/DDBJ whole genome shotgun (WGS) entry which is preliminary data.</text>
</comment>
<dbReference type="HAMAP" id="MF_01940">
    <property type="entry name" value="RNA_CPDase"/>
    <property type="match status" value="1"/>
</dbReference>
<dbReference type="RefSeq" id="WP_343752864.1">
    <property type="nucleotide sequence ID" value="NZ_BAAACW010000007.1"/>
</dbReference>
<protein>
    <recommendedName>
        <fullName evidence="2">RNA 2',3'-cyclic phosphodiesterase</fullName>
        <shortName evidence="2">RNA 2',3'-CPDase</shortName>
        <ecNumber evidence="2">3.1.4.58</ecNumber>
    </recommendedName>
</protein>
<evidence type="ECO:0000313" key="3">
    <source>
        <dbReference type="EMBL" id="GAA0351552.1"/>
    </source>
</evidence>
<gene>
    <name evidence="3" type="primary">thpR</name>
    <name evidence="3" type="ORF">GCM10008932_00870</name>
</gene>
<comment type="function">
    <text evidence="2">Hydrolyzes RNA 2',3'-cyclic phosphodiester to an RNA 2'-phosphomonoester.</text>
</comment>
<dbReference type="EMBL" id="BAAACW010000007">
    <property type="protein sequence ID" value="GAA0351552.1"/>
    <property type="molecule type" value="Genomic_DNA"/>
</dbReference>
<feature type="short sequence motif" description="HXTX 2" evidence="2">
    <location>
        <begin position="127"/>
        <end position="130"/>
    </location>
</feature>
<accession>A0ABN0X0Q8</accession>
<dbReference type="InterPro" id="IPR004175">
    <property type="entry name" value="RNA_CPDase"/>
</dbReference>
<dbReference type="NCBIfam" id="TIGR02258">
    <property type="entry name" value="2_5_ligase"/>
    <property type="match status" value="1"/>
</dbReference>
<proteinExistence type="inferred from homology"/>
<dbReference type="Pfam" id="PF13563">
    <property type="entry name" value="2_5_RNA_ligase2"/>
    <property type="match status" value="1"/>
</dbReference>
<comment type="catalytic activity">
    <reaction evidence="2">
        <text>a 3'-end 2',3'-cyclophospho-ribonucleotide-RNA + H2O = a 3'-end 2'-phospho-ribonucleotide-RNA + H(+)</text>
        <dbReference type="Rhea" id="RHEA:11828"/>
        <dbReference type="Rhea" id="RHEA-COMP:10464"/>
        <dbReference type="Rhea" id="RHEA-COMP:17353"/>
        <dbReference type="ChEBI" id="CHEBI:15377"/>
        <dbReference type="ChEBI" id="CHEBI:15378"/>
        <dbReference type="ChEBI" id="CHEBI:83064"/>
        <dbReference type="ChEBI" id="CHEBI:173113"/>
        <dbReference type="EC" id="3.1.4.58"/>
    </reaction>
</comment>
<dbReference type="Gene3D" id="3.90.1140.10">
    <property type="entry name" value="Cyclic phosphodiesterase"/>
    <property type="match status" value="1"/>
</dbReference>
<feature type="short sequence motif" description="HXTX 1" evidence="2">
    <location>
        <begin position="41"/>
        <end position="44"/>
    </location>
</feature>
<comment type="similarity">
    <text evidence="2">Belongs to the 2H phosphoesterase superfamily. ThpR family.</text>
</comment>
<name>A0ABN0X0Q8_9LACT</name>
<dbReference type="Proteomes" id="UP001501166">
    <property type="component" value="Unassembled WGS sequence"/>
</dbReference>
<dbReference type="SUPFAM" id="SSF55144">
    <property type="entry name" value="LigT-like"/>
    <property type="match status" value="1"/>
</dbReference>
<reference evidence="3 4" key="1">
    <citation type="journal article" date="2019" name="Int. J. Syst. Evol. Microbiol.">
        <title>The Global Catalogue of Microorganisms (GCM) 10K type strain sequencing project: providing services to taxonomists for standard genome sequencing and annotation.</title>
        <authorList>
            <consortium name="The Broad Institute Genomics Platform"/>
            <consortium name="The Broad Institute Genome Sequencing Center for Infectious Disease"/>
            <person name="Wu L."/>
            <person name="Ma J."/>
        </authorList>
    </citation>
    <scope>NUCLEOTIDE SEQUENCE [LARGE SCALE GENOMIC DNA]</scope>
    <source>
        <strain evidence="3 4">JCM 12662</strain>
    </source>
</reference>
<dbReference type="PANTHER" id="PTHR35561:SF1">
    <property type="entry name" value="RNA 2',3'-CYCLIC PHOSPHODIESTERASE"/>
    <property type="match status" value="1"/>
</dbReference>
<evidence type="ECO:0000313" key="4">
    <source>
        <dbReference type="Proteomes" id="UP001501166"/>
    </source>
</evidence>
<keyword evidence="1 2" id="KW-0378">Hydrolase</keyword>
<feature type="active site" description="Proton donor" evidence="2">
    <location>
        <position position="41"/>
    </location>
</feature>
<dbReference type="PANTHER" id="PTHR35561">
    <property type="entry name" value="RNA 2',3'-CYCLIC PHOSPHODIESTERASE"/>
    <property type="match status" value="1"/>
</dbReference>